<evidence type="ECO:0000256" key="2">
    <source>
        <dbReference type="ARBA" id="ARBA00022692"/>
    </source>
</evidence>
<feature type="transmembrane region" description="Helical" evidence="6">
    <location>
        <begin position="145"/>
        <end position="162"/>
    </location>
</feature>
<comment type="subcellular location">
    <subcellularLocation>
        <location evidence="1">Membrane</location>
        <topology evidence="1">Multi-pass membrane protein</topology>
    </subcellularLocation>
</comment>
<sequence>MSLEAGEPEGAGDACRSTRSETGGYQDQVITTLTYSLLSSTLSVVNKYTLDTFSFPAFVLAVQLTSTAAVIYMGRVVRCVNLSLVSWEIVLGFIPLTMSFFALLASSLLLMTNSPFNVFLICKSLTPFFMSLSETLYFGTSWPTLQSFVAMVGMAIGSVLYTRYDVQLNATCLLYAVFFIICSVFEGVIAKQTIQKFALNQTTRTLLMNALACPIAIIWALCMETKAMTEIKLNSALSLGISCVLGLGMGIATMHMRTIFSATYVSVVGVCNKFLSLVLANLVLSGSHSLQSTLSTAFVLLCGSFYNGNSASSTVRTRNCVPVLLLVVISALGAWNLRTRVHISATTLLVSDHSHKTCQTAADNCEGPFLWDTSTHREGFGSNLNWRRSSLQLSEILRFSWIPSEFINSHGRADISTFLGLSSPDCNFALIKEQVTNGSLFVKNITDMLNTGTSSTSTSTSGTSSTLRHLKSLNCSVYKAMAESVNRQIYSQHVFKYDEPNRIERSQLYSHLRRCMVEIHGQQLKRDAASYTPSFVNSYRCARNRRLAASGRLKKSNEYRISLYFRWGDVKGDLKNVSTYDKRTGTVPFGTLTRYTEQIQNIVSHVLQTRTDRFQTLGGHIENRTVFFFSEGTESEFATYFSKNLLNMTSFQIGGSWMDAVDYMTQSNIILVGTKSETFISAIQLLCDYCKVIDVHGGI</sequence>
<dbReference type="AlphaFoldDB" id="A0A7S0KCX7"/>
<dbReference type="PANTHER" id="PTHR11132">
    <property type="entry name" value="SOLUTE CARRIER FAMILY 35"/>
    <property type="match status" value="1"/>
</dbReference>
<evidence type="ECO:0000256" key="1">
    <source>
        <dbReference type="ARBA" id="ARBA00004141"/>
    </source>
</evidence>
<feature type="transmembrane region" description="Helical" evidence="6">
    <location>
        <begin position="168"/>
        <end position="190"/>
    </location>
</feature>
<feature type="transmembrane region" description="Helical" evidence="6">
    <location>
        <begin position="85"/>
        <end position="110"/>
    </location>
</feature>
<name>A0A7S0KCX7_9CHLO</name>
<evidence type="ECO:0008006" key="8">
    <source>
        <dbReference type="Google" id="ProtNLM"/>
    </source>
</evidence>
<dbReference type="EMBL" id="HBEW01001255">
    <property type="protein sequence ID" value="CAD8577246.1"/>
    <property type="molecule type" value="Transcribed_RNA"/>
</dbReference>
<feature type="region of interest" description="Disordered" evidence="5">
    <location>
        <begin position="1"/>
        <end position="21"/>
    </location>
</feature>
<keyword evidence="3 6" id="KW-1133">Transmembrane helix</keyword>
<feature type="transmembrane region" description="Helical" evidence="6">
    <location>
        <begin position="233"/>
        <end position="252"/>
    </location>
</feature>
<keyword evidence="2 6" id="KW-0812">Transmembrane</keyword>
<evidence type="ECO:0000256" key="6">
    <source>
        <dbReference type="SAM" id="Phobius"/>
    </source>
</evidence>
<evidence type="ECO:0000313" key="7">
    <source>
        <dbReference type="EMBL" id="CAD8577246.1"/>
    </source>
</evidence>
<evidence type="ECO:0000256" key="4">
    <source>
        <dbReference type="ARBA" id="ARBA00023136"/>
    </source>
</evidence>
<protein>
    <recommendedName>
        <fullName evidence="8">Sugar phosphate transporter domain-containing protein</fullName>
    </recommendedName>
</protein>
<accession>A0A7S0KCX7</accession>
<dbReference type="GO" id="GO:0016020">
    <property type="term" value="C:membrane"/>
    <property type="evidence" value="ECO:0007669"/>
    <property type="project" value="UniProtKB-SubCell"/>
</dbReference>
<keyword evidence="4 6" id="KW-0472">Membrane</keyword>
<reference evidence="7" key="1">
    <citation type="submission" date="2021-01" db="EMBL/GenBank/DDBJ databases">
        <authorList>
            <person name="Corre E."/>
            <person name="Pelletier E."/>
            <person name="Niang G."/>
            <person name="Scheremetjew M."/>
            <person name="Finn R."/>
            <person name="Kale V."/>
            <person name="Holt S."/>
            <person name="Cochrane G."/>
            <person name="Meng A."/>
            <person name="Brown T."/>
            <person name="Cohen L."/>
        </authorList>
    </citation>
    <scope>NUCLEOTIDE SEQUENCE</scope>
    <source>
        <strain evidence="7">Clade-D-RCC2572</strain>
    </source>
</reference>
<feature type="transmembrane region" description="Helical" evidence="6">
    <location>
        <begin position="202"/>
        <end position="221"/>
    </location>
</feature>
<evidence type="ECO:0000256" key="5">
    <source>
        <dbReference type="SAM" id="MobiDB-lite"/>
    </source>
</evidence>
<feature type="transmembrane region" description="Helical" evidence="6">
    <location>
        <begin position="53"/>
        <end position="73"/>
    </location>
</feature>
<organism evidence="7">
    <name type="scientific">Ostreococcus mediterraneus</name>
    <dbReference type="NCBI Taxonomy" id="1486918"/>
    <lineage>
        <taxon>Eukaryota</taxon>
        <taxon>Viridiplantae</taxon>
        <taxon>Chlorophyta</taxon>
        <taxon>Mamiellophyceae</taxon>
        <taxon>Mamiellales</taxon>
        <taxon>Bathycoccaceae</taxon>
        <taxon>Ostreococcus</taxon>
    </lineage>
</organism>
<evidence type="ECO:0000256" key="3">
    <source>
        <dbReference type="ARBA" id="ARBA00022989"/>
    </source>
</evidence>
<dbReference type="InterPro" id="IPR050186">
    <property type="entry name" value="TPT_transporter"/>
</dbReference>
<gene>
    <name evidence="7" type="ORF">OMED0929_LOCUS1107</name>
</gene>
<proteinExistence type="predicted"/>